<evidence type="ECO:0000256" key="4">
    <source>
        <dbReference type="RuleBase" id="RU361173"/>
    </source>
</evidence>
<reference evidence="6" key="2">
    <citation type="submission" date="2010-05" db="EMBL/GenBank/DDBJ databases">
        <title>The Genome Sequence of Magnaporthe poae strain ATCC 64411.</title>
        <authorList>
            <consortium name="The Broad Institute Genome Sequencing Platform"/>
            <consortium name="Broad Institute Genome Sequencing Center for Infectious Disease"/>
            <person name="Ma L.-J."/>
            <person name="Dead R."/>
            <person name="Young S."/>
            <person name="Zeng Q."/>
            <person name="Koehrsen M."/>
            <person name="Alvarado L."/>
            <person name="Berlin A."/>
            <person name="Chapman S.B."/>
            <person name="Chen Z."/>
            <person name="Freedman E."/>
            <person name="Gellesch M."/>
            <person name="Goldberg J."/>
            <person name="Griggs A."/>
            <person name="Gujja S."/>
            <person name="Heilman E.R."/>
            <person name="Heiman D."/>
            <person name="Hepburn T."/>
            <person name="Howarth C."/>
            <person name="Jen D."/>
            <person name="Larson L."/>
            <person name="Mehta T."/>
            <person name="Neiman D."/>
            <person name="Pearson M."/>
            <person name="Roberts A."/>
            <person name="Saif S."/>
            <person name="Shea T."/>
            <person name="Shenoy N."/>
            <person name="Sisk P."/>
            <person name="Stolte C."/>
            <person name="Sykes S."/>
            <person name="Walk T."/>
            <person name="White J."/>
            <person name="Yandava C."/>
            <person name="Haas B."/>
            <person name="Nusbaum C."/>
            <person name="Birren B."/>
        </authorList>
    </citation>
    <scope>NUCLEOTIDE SEQUENCE</scope>
    <source>
        <strain evidence="6">ATCC 64411</strain>
    </source>
</reference>
<dbReference type="EMBL" id="ADBL01002251">
    <property type="status" value="NOT_ANNOTATED_CDS"/>
    <property type="molecule type" value="Genomic_DNA"/>
</dbReference>
<dbReference type="AlphaFoldDB" id="A0A0C4E9B0"/>
<evidence type="ECO:0000313" key="7">
    <source>
        <dbReference type="EnsemblFungi" id="MAPG_09189T0"/>
    </source>
</evidence>
<dbReference type="PANTHER" id="PTHR31683:SF18">
    <property type="entry name" value="PECTATE LYASE 21-RELATED"/>
    <property type="match status" value="1"/>
</dbReference>
<reference evidence="7" key="4">
    <citation type="journal article" date="2015" name="G3 (Bethesda)">
        <title>Genome sequences of three phytopathogenic species of the Magnaporthaceae family of fungi.</title>
        <authorList>
            <person name="Okagaki L.H."/>
            <person name="Nunes C.C."/>
            <person name="Sailsbery J."/>
            <person name="Clay B."/>
            <person name="Brown D."/>
            <person name="John T."/>
            <person name="Oh Y."/>
            <person name="Young N."/>
            <person name="Fitzgerald M."/>
            <person name="Haas B.J."/>
            <person name="Zeng Q."/>
            <person name="Young S."/>
            <person name="Adiconis X."/>
            <person name="Fan L."/>
            <person name="Levin J.Z."/>
            <person name="Mitchell T.K."/>
            <person name="Okubara P.A."/>
            <person name="Farman M.L."/>
            <person name="Kohn L.M."/>
            <person name="Birren B."/>
            <person name="Ma L.-J."/>
            <person name="Dean R.A."/>
        </authorList>
    </citation>
    <scope>NUCLEOTIDE SEQUENCE</scope>
    <source>
        <strain evidence="7">ATCC 64411 / 73-15</strain>
    </source>
</reference>
<evidence type="ECO:0000313" key="8">
    <source>
        <dbReference type="Proteomes" id="UP000011715"/>
    </source>
</evidence>
<dbReference type="GO" id="GO:0005576">
    <property type="term" value="C:extracellular region"/>
    <property type="evidence" value="ECO:0007669"/>
    <property type="project" value="UniProtKB-SubCell"/>
</dbReference>
<evidence type="ECO:0000256" key="3">
    <source>
        <dbReference type="ARBA" id="ARBA00023239"/>
    </source>
</evidence>
<dbReference type="GO" id="GO:0030570">
    <property type="term" value="F:pectate lyase activity"/>
    <property type="evidence" value="ECO:0007669"/>
    <property type="project" value="InterPro"/>
</dbReference>
<dbReference type="InterPro" id="IPR045032">
    <property type="entry name" value="PEL"/>
</dbReference>
<dbReference type="SMART" id="SM00656">
    <property type="entry name" value="Amb_all"/>
    <property type="match status" value="1"/>
</dbReference>
<dbReference type="OMA" id="ATWGVEG"/>
<feature type="domain" description="Pectate lyase" evidence="5">
    <location>
        <begin position="117"/>
        <end position="329"/>
    </location>
</feature>
<evidence type="ECO:0000313" key="6">
    <source>
        <dbReference type="EMBL" id="KLU90225.1"/>
    </source>
</evidence>
<proteinExistence type="inferred from homology"/>
<accession>A0A0C4E9B0</accession>
<dbReference type="eggNOG" id="ENOG502QR5B">
    <property type="taxonomic scope" value="Eukaryota"/>
</dbReference>
<dbReference type="GO" id="GO:0000272">
    <property type="term" value="P:polysaccharide catabolic process"/>
    <property type="evidence" value="ECO:0007669"/>
    <property type="project" value="UniProtKB-KW"/>
</dbReference>
<dbReference type="VEuPathDB" id="FungiDB:MAPG_09189"/>
<dbReference type="InterPro" id="IPR002022">
    <property type="entry name" value="Pec_lyase"/>
</dbReference>
<dbReference type="InterPro" id="IPR011050">
    <property type="entry name" value="Pectin_lyase_fold/virulence"/>
</dbReference>
<dbReference type="Proteomes" id="UP000011715">
    <property type="component" value="Unassembled WGS sequence"/>
</dbReference>
<keyword evidence="8" id="KW-1185">Reference proteome</keyword>
<dbReference type="InterPro" id="IPR012334">
    <property type="entry name" value="Pectin_lyas_fold"/>
</dbReference>
<reference evidence="6" key="3">
    <citation type="submission" date="2011-03" db="EMBL/GenBank/DDBJ databases">
        <title>Annotation of Magnaporthe poae ATCC 64411.</title>
        <authorList>
            <person name="Ma L.-J."/>
            <person name="Dead R."/>
            <person name="Young S.K."/>
            <person name="Zeng Q."/>
            <person name="Gargeya S."/>
            <person name="Fitzgerald M."/>
            <person name="Haas B."/>
            <person name="Abouelleil A."/>
            <person name="Alvarado L."/>
            <person name="Arachchi H.M."/>
            <person name="Berlin A."/>
            <person name="Brown A."/>
            <person name="Chapman S.B."/>
            <person name="Chen Z."/>
            <person name="Dunbar C."/>
            <person name="Freedman E."/>
            <person name="Gearin G."/>
            <person name="Gellesch M."/>
            <person name="Goldberg J."/>
            <person name="Griggs A."/>
            <person name="Gujja S."/>
            <person name="Heiman D."/>
            <person name="Howarth C."/>
            <person name="Larson L."/>
            <person name="Lui A."/>
            <person name="MacDonald P.J.P."/>
            <person name="Mehta T."/>
            <person name="Montmayeur A."/>
            <person name="Murphy C."/>
            <person name="Neiman D."/>
            <person name="Pearson M."/>
            <person name="Priest M."/>
            <person name="Roberts A."/>
            <person name="Saif S."/>
            <person name="Shea T."/>
            <person name="Shenoy N."/>
            <person name="Sisk P."/>
            <person name="Stolte C."/>
            <person name="Sykes S."/>
            <person name="Yandava C."/>
            <person name="Wortman J."/>
            <person name="Nusbaum C."/>
            <person name="Birren B."/>
        </authorList>
    </citation>
    <scope>NUCLEOTIDE SEQUENCE</scope>
    <source>
        <strain evidence="6">ATCC 64411</strain>
    </source>
</reference>
<dbReference type="EMBL" id="GL876974">
    <property type="protein sequence ID" value="KLU90225.1"/>
    <property type="molecule type" value="Genomic_DNA"/>
</dbReference>
<evidence type="ECO:0000256" key="2">
    <source>
        <dbReference type="ARBA" id="ARBA00022729"/>
    </source>
</evidence>
<organism evidence="7 8">
    <name type="scientific">Magnaporthiopsis poae (strain ATCC 64411 / 73-15)</name>
    <name type="common">Kentucky bluegrass fungus</name>
    <name type="synonym">Magnaporthe poae</name>
    <dbReference type="NCBI Taxonomy" id="644358"/>
    <lineage>
        <taxon>Eukaryota</taxon>
        <taxon>Fungi</taxon>
        <taxon>Dikarya</taxon>
        <taxon>Ascomycota</taxon>
        <taxon>Pezizomycotina</taxon>
        <taxon>Sordariomycetes</taxon>
        <taxon>Sordariomycetidae</taxon>
        <taxon>Magnaporthales</taxon>
        <taxon>Magnaporthaceae</taxon>
        <taxon>Magnaporthiopsis</taxon>
    </lineage>
</organism>
<evidence type="ECO:0000259" key="5">
    <source>
        <dbReference type="SMART" id="SM00656"/>
    </source>
</evidence>
<protein>
    <recommendedName>
        <fullName evidence="5">Pectate lyase domain-containing protein</fullName>
    </recommendedName>
</protein>
<dbReference type="STRING" id="644358.A0A0C4E9B0"/>
<evidence type="ECO:0000256" key="1">
    <source>
        <dbReference type="ARBA" id="ARBA00010980"/>
    </source>
</evidence>
<dbReference type="Gene3D" id="2.160.20.10">
    <property type="entry name" value="Single-stranded right-handed beta-helix, Pectin lyase-like"/>
    <property type="match status" value="1"/>
</dbReference>
<dbReference type="Pfam" id="PF00544">
    <property type="entry name" value="Pectate_lyase_4"/>
    <property type="match status" value="1"/>
</dbReference>
<keyword evidence="3 4" id="KW-0456">Lyase</keyword>
<keyword evidence="2" id="KW-0732">Signal</keyword>
<dbReference type="OrthoDB" id="1637350at2759"/>
<gene>
    <name evidence="6" type="ORF">MAPG_09189</name>
</gene>
<sequence length="406" mass="44398">MPSPVEKMRARGERSRAGWRRDFDLVAGPPCALLKAGLLFRWWLGISFCFLLPTRSLVLSKNHTRSKMKLKSAVLANTLLGLCSHATAAPPPASSYGTWDVEGFAKDNPIGKTTGGKGGPTVTVDTASALATAVKGSEPRIVVVKGQIALPSRLKVGSNKSVVGLGDSAHITGSGIDVYHGDNVILQNLKISHIEGNDGITIRNTTRVWVDHNEFFSDISKGPDFYDGQVDIIRAADWITVSWNYFHDHWKSSLVGNSDTLRDVDQGHLHVTYHHNHWRNEGTRGPAGRFGHQHVYNNLYEDFLYQAIHSRSDNQVLVEGNVFRGNTTEALSTYGLVIPMDSPNTCTCGDQELDGFANLGARNDWGPAKINITRTGNFTAAPYKFKLTPVELVEKVVKQGAGIGKI</sequence>
<comment type="subcellular location">
    <subcellularLocation>
        <location evidence="4">Secreted</location>
    </subcellularLocation>
</comment>
<reference evidence="7" key="5">
    <citation type="submission" date="2015-06" db="UniProtKB">
        <authorList>
            <consortium name="EnsemblFungi"/>
        </authorList>
    </citation>
    <scope>IDENTIFICATION</scope>
    <source>
        <strain evidence="7">ATCC 64411</strain>
    </source>
</reference>
<reference evidence="8" key="1">
    <citation type="submission" date="2010-05" db="EMBL/GenBank/DDBJ databases">
        <title>The genome sequence of Magnaporthe poae strain ATCC 64411.</title>
        <authorList>
            <person name="Ma L.-J."/>
            <person name="Dead R."/>
            <person name="Young S."/>
            <person name="Zeng Q."/>
            <person name="Koehrsen M."/>
            <person name="Alvarado L."/>
            <person name="Berlin A."/>
            <person name="Chapman S.B."/>
            <person name="Chen Z."/>
            <person name="Freedman E."/>
            <person name="Gellesch M."/>
            <person name="Goldberg J."/>
            <person name="Griggs A."/>
            <person name="Gujja S."/>
            <person name="Heilman E.R."/>
            <person name="Heiman D."/>
            <person name="Hepburn T."/>
            <person name="Howarth C."/>
            <person name="Jen D."/>
            <person name="Larson L."/>
            <person name="Mehta T."/>
            <person name="Neiman D."/>
            <person name="Pearson M."/>
            <person name="Roberts A."/>
            <person name="Saif S."/>
            <person name="Shea T."/>
            <person name="Shenoy N."/>
            <person name="Sisk P."/>
            <person name="Stolte C."/>
            <person name="Sykes S."/>
            <person name="Walk T."/>
            <person name="White J."/>
            <person name="Yandava C."/>
            <person name="Haas B."/>
            <person name="Nusbaum C."/>
            <person name="Birren B."/>
        </authorList>
    </citation>
    <scope>NUCLEOTIDE SEQUENCE [LARGE SCALE GENOMIC DNA]</scope>
    <source>
        <strain evidence="8">ATCC 64411 / 73-15</strain>
    </source>
</reference>
<comment type="similarity">
    <text evidence="1 4">Belongs to the polysaccharide lyase 1 family.</text>
</comment>
<dbReference type="EnsemblFungi" id="MAPG_09189T0">
    <property type="protein sequence ID" value="MAPG_09189T0"/>
    <property type="gene ID" value="MAPG_09189"/>
</dbReference>
<dbReference type="PANTHER" id="PTHR31683">
    <property type="entry name" value="PECTATE LYASE 18-RELATED"/>
    <property type="match status" value="1"/>
</dbReference>
<dbReference type="SUPFAM" id="SSF51126">
    <property type="entry name" value="Pectin lyase-like"/>
    <property type="match status" value="1"/>
</dbReference>
<name>A0A0C4E9B0_MAGP6</name>
<keyword evidence="4" id="KW-0119">Carbohydrate metabolism</keyword>
<keyword evidence="4" id="KW-0964">Secreted</keyword>
<keyword evidence="4" id="KW-0624">Polysaccharide degradation</keyword>